<dbReference type="Gene3D" id="3.30.160.60">
    <property type="entry name" value="Classic Zinc Finger"/>
    <property type="match status" value="1"/>
</dbReference>
<dbReference type="GO" id="GO:0071555">
    <property type="term" value="P:cell wall organization"/>
    <property type="evidence" value="ECO:0007669"/>
    <property type="project" value="UniProtKB-KW"/>
</dbReference>
<dbReference type="Gene3D" id="3.30.1490.480">
    <property type="entry name" value="Endolytic murein transglycosylase"/>
    <property type="match status" value="1"/>
</dbReference>
<dbReference type="InterPro" id="IPR003770">
    <property type="entry name" value="MLTG-like"/>
</dbReference>
<evidence type="ECO:0000256" key="6">
    <source>
        <dbReference type="ARBA" id="ARBA00023316"/>
    </source>
</evidence>
<dbReference type="NCBIfam" id="TIGR00247">
    <property type="entry name" value="endolytic transglycosylase MltG"/>
    <property type="match status" value="1"/>
</dbReference>
<dbReference type="AlphaFoldDB" id="A0A315EUZ7"/>
<evidence type="ECO:0000313" key="8">
    <source>
        <dbReference type="EMBL" id="PUE60595.1"/>
    </source>
</evidence>
<dbReference type="Proteomes" id="UP000251341">
    <property type="component" value="Unassembled WGS sequence"/>
</dbReference>
<dbReference type="EC" id="4.2.2.29" evidence="7"/>
<gene>
    <name evidence="7" type="primary">mltG</name>
    <name evidence="8" type="ORF">B9Z44_14065</name>
</gene>
<keyword evidence="4 7" id="KW-0472">Membrane</keyword>
<proteinExistence type="inferred from homology"/>
<evidence type="ECO:0000256" key="5">
    <source>
        <dbReference type="ARBA" id="ARBA00023239"/>
    </source>
</evidence>
<accession>A0A315EUZ7</accession>
<evidence type="ECO:0000256" key="7">
    <source>
        <dbReference type="HAMAP-Rule" id="MF_02065"/>
    </source>
</evidence>
<keyword evidence="2 7" id="KW-0812">Transmembrane</keyword>
<comment type="similarity">
    <text evidence="7">Belongs to the transglycosylase MltG family.</text>
</comment>
<evidence type="ECO:0000313" key="9">
    <source>
        <dbReference type="Proteomes" id="UP000251341"/>
    </source>
</evidence>
<comment type="catalytic activity">
    <reaction evidence="7">
        <text>a peptidoglycan chain = a peptidoglycan chain with N-acetyl-1,6-anhydromuramyl-[peptide] at the reducing end + a peptidoglycan chain with N-acetylglucosamine at the non-reducing end.</text>
        <dbReference type="EC" id="4.2.2.29"/>
    </reaction>
</comment>
<dbReference type="PANTHER" id="PTHR30518:SF2">
    <property type="entry name" value="ENDOLYTIC MUREIN TRANSGLYCOSYLASE"/>
    <property type="match status" value="1"/>
</dbReference>
<reference evidence="8 9" key="1">
    <citation type="submission" date="2017-04" db="EMBL/GenBank/DDBJ databases">
        <title>Unexpected and diverse lifestyles within the genus Limnohabitans.</title>
        <authorList>
            <person name="Kasalicky V."/>
            <person name="Mehrshad M."/>
            <person name="Andrei S.-A."/>
            <person name="Salcher M."/>
            <person name="Kratochvilova H."/>
            <person name="Simek K."/>
            <person name="Ghai R."/>
        </authorList>
    </citation>
    <scope>NUCLEOTIDE SEQUENCE [LARGE SCALE GENOMIC DNA]</scope>
    <source>
        <strain evidence="8 9">MWH-C5</strain>
    </source>
</reference>
<name>A0A315EUZ7_9BURK</name>
<sequence>MRLIKRIFWTVLSLALLLSAVSGWWVLTPMSLSTPTVDLSIEPQTPVRGIAQAVADAGVDVQPVVLYAFFRASGQSRKLRAGSYELSQGNTPLDLLRKLSRGEESLKAISLIDGWTFRQFRAALAKAEGLKHDTQGLNDDALMAKLGMPGVAPEGRFFPDTYTYGKGTSELHVMERAAKAMNKQLAAAWKLRGPNIQLKTPEEALVLASIVEKETGRESDRTTISRVFHNRLAVGMPLQTDPTVIYGMFDNFDGNLRRADLRTDHPWNTYTRKGLPPTPIAMPGRNALKAAVQPAASNALYFVAKGDGTSYFSATLDEHNAAVNRYQRKASGQ</sequence>
<comment type="function">
    <text evidence="7">Functions as a peptidoglycan terminase that cleaves nascent peptidoglycan strands endolytically to terminate their elongation.</text>
</comment>
<keyword evidence="1 7" id="KW-1003">Cell membrane</keyword>
<evidence type="ECO:0000256" key="1">
    <source>
        <dbReference type="ARBA" id="ARBA00022475"/>
    </source>
</evidence>
<dbReference type="CDD" id="cd08010">
    <property type="entry name" value="MltG_like"/>
    <property type="match status" value="1"/>
</dbReference>
<organism evidence="8 9">
    <name type="scientific">Limnohabitans curvus</name>
    <dbReference type="NCBI Taxonomy" id="323423"/>
    <lineage>
        <taxon>Bacteria</taxon>
        <taxon>Pseudomonadati</taxon>
        <taxon>Pseudomonadota</taxon>
        <taxon>Betaproteobacteria</taxon>
        <taxon>Burkholderiales</taxon>
        <taxon>Comamonadaceae</taxon>
        <taxon>Limnohabitans</taxon>
    </lineage>
</organism>
<dbReference type="GO" id="GO:0009252">
    <property type="term" value="P:peptidoglycan biosynthetic process"/>
    <property type="evidence" value="ECO:0007669"/>
    <property type="project" value="UniProtKB-UniRule"/>
</dbReference>
<keyword evidence="7" id="KW-0997">Cell inner membrane</keyword>
<keyword evidence="3 7" id="KW-1133">Transmembrane helix</keyword>
<evidence type="ECO:0000256" key="3">
    <source>
        <dbReference type="ARBA" id="ARBA00022989"/>
    </source>
</evidence>
<protein>
    <recommendedName>
        <fullName evidence="7">Endolytic murein transglycosylase</fullName>
        <ecNumber evidence="7">4.2.2.29</ecNumber>
    </recommendedName>
    <alternativeName>
        <fullName evidence="7">Peptidoglycan lytic transglycosylase</fullName>
    </alternativeName>
    <alternativeName>
        <fullName evidence="7">Peptidoglycan polymerization terminase</fullName>
    </alternativeName>
</protein>
<evidence type="ECO:0000256" key="4">
    <source>
        <dbReference type="ARBA" id="ARBA00023136"/>
    </source>
</evidence>
<dbReference type="RefSeq" id="WP_108402724.1">
    <property type="nucleotide sequence ID" value="NZ_NESP01000001.1"/>
</dbReference>
<keyword evidence="6 7" id="KW-0961">Cell wall biogenesis/degradation</keyword>
<dbReference type="GO" id="GO:0008932">
    <property type="term" value="F:lytic endotransglycosylase activity"/>
    <property type="evidence" value="ECO:0007669"/>
    <property type="project" value="UniProtKB-UniRule"/>
</dbReference>
<dbReference type="PANTHER" id="PTHR30518">
    <property type="entry name" value="ENDOLYTIC MUREIN TRANSGLYCOSYLASE"/>
    <property type="match status" value="1"/>
</dbReference>
<evidence type="ECO:0000256" key="2">
    <source>
        <dbReference type="ARBA" id="ARBA00022692"/>
    </source>
</evidence>
<keyword evidence="5 7" id="KW-0456">Lyase</keyword>
<keyword evidence="9" id="KW-1185">Reference proteome</keyword>
<dbReference type="GO" id="GO:0005886">
    <property type="term" value="C:plasma membrane"/>
    <property type="evidence" value="ECO:0007669"/>
    <property type="project" value="UniProtKB-UniRule"/>
</dbReference>
<dbReference type="Pfam" id="PF02618">
    <property type="entry name" value="YceG"/>
    <property type="match status" value="1"/>
</dbReference>
<dbReference type="HAMAP" id="MF_02065">
    <property type="entry name" value="MltG"/>
    <property type="match status" value="1"/>
</dbReference>
<feature type="site" description="Important for catalytic activity" evidence="7">
    <location>
        <position position="214"/>
    </location>
</feature>
<comment type="caution">
    <text evidence="8">The sequence shown here is derived from an EMBL/GenBank/DDBJ whole genome shotgun (WGS) entry which is preliminary data.</text>
</comment>
<dbReference type="EMBL" id="NESP01000001">
    <property type="protein sequence ID" value="PUE60595.1"/>
    <property type="molecule type" value="Genomic_DNA"/>
</dbReference>